<dbReference type="InterPro" id="IPR003736">
    <property type="entry name" value="PAAI_dom"/>
</dbReference>
<keyword evidence="2" id="KW-0378">Hydrolase</keyword>
<evidence type="ECO:0000313" key="5">
    <source>
        <dbReference type="Proteomes" id="UP000799438"/>
    </source>
</evidence>
<dbReference type="AlphaFoldDB" id="A0A6A6BW65"/>
<dbReference type="RefSeq" id="XP_033403253.1">
    <property type="nucleotide sequence ID" value="XM_033536311.1"/>
</dbReference>
<keyword evidence="5" id="KW-1185">Reference proteome</keyword>
<dbReference type="InterPro" id="IPR029069">
    <property type="entry name" value="HotDog_dom_sf"/>
</dbReference>
<reference evidence="4" key="1">
    <citation type="journal article" date="2020" name="Stud. Mycol.">
        <title>101 Dothideomycetes genomes: a test case for predicting lifestyles and emergence of pathogens.</title>
        <authorList>
            <person name="Haridas S."/>
            <person name="Albert R."/>
            <person name="Binder M."/>
            <person name="Bloem J."/>
            <person name="Labutti K."/>
            <person name="Salamov A."/>
            <person name="Andreopoulos B."/>
            <person name="Baker S."/>
            <person name="Barry K."/>
            <person name="Bills G."/>
            <person name="Bluhm B."/>
            <person name="Cannon C."/>
            <person name="Castanera R."/>
            <person name="Culley D."/>
            <person name="Daum C."/>
            <person name="Ezra D."/>
            <person name="Gonzalez J."/>
            <person name="Henrissat B."/>
            <person name="Kuo A."/>
            <person name="Liang C."/>
            <person name="Lipzen A."/>
            <person name="Lutzoni F."/>
            <person name="Magnuson J."/>
            <person name="Mondo S."/>
            <person name="Nolan M."/>
            <person name="Ohm R."/>
            <person name="Pangilinan J."/>
            <person name="Park H.-J."/>
            <person name="Ramirez L."/>
            <person name="Alfaro M."/>
            <person name="Sun H."/>
            <person name="Tritt A."/>
            <person name="Yoshinaga Y."/>
            <person name="Zwiers L.-H."/>
            <person name="Turgeon B."/>
            <person name="Goodwin S."/>
            <person name="Spatafora J."/>
            <person name="Crous P."/>
            <person name="Grigoriev I."/>
        </authorList>
    </citation>
    <scope>NUCLEOTIDE SEQUENCE</scope>
    <source>
        <strain evidence="4">CBS 121167</strain>
    </source>
</reference>
<gene>
    <name evidence="4" type="ORF">K452DRAFT_217750</name>
</gene>
<dbReference type="GO" id="GO:0047617">
    <property type="term" value="F:fatty acyl-CoA hydrolase activity"/>
    <property type="evidence" value="ECO:0007669"/>
    <property type="project" value="InterPro"/>
</dbReference>
<comment type="similarity">
    <text evidence="1">Belongs to the thioesterase PaaI family.</text>
</comment>
<feature type="domain" description="Thioesterase" evidence="3">
    <location>
        <begin position="57"/>
        <end position="127"/>
    </location>
</feature>
<dbReference type="InterPro" id="IPR039298">
    <property type="entry name" value="ACOT13"/>
</dbReference>
<name>A0A6A6BW65_9PEZI</name>
<dbReference type="CDD" id="cd03443">
    <property type="entry name" value="PaaI_thioesterase"/>
    <property type="match status" value="1"/>
</dbReference>
<dbReference type="PANTHER" id="PTHR21660:SF11">
    <property type="entry name" value="FAMILY PROTEIN, PUTATIVE (AFU_ORTHOLOGUE AFUA_4G04355)-RELATED"/>
    <property type="match status" value="1"/>
</dbReference>
<evidence type="ECO:0000256" key="1">
    <source>
        <dbReference type="ARBA" id="ARBA00008324"/>
    </source>
</evidence>
<evidence type="ECO:0000259" key="3">
    <source>
        <dbReference type="Pfam" id="PF03061"/>
    </source>
</evidence>
<dbReference type="NCBIfam" id="TIGR00369">
    <property type="entry name" value="unchar_dom_1"/>
    <property type="match status" value="1"/>
</dbReference>
<dbReference type="InterPro" id="IPR006683">
    <property type="entry name" value="Thioestr_dom"/>
</dbReference>
<sequence length="148" mass="15561">MASDEETQAHIERIWAGVKPKSAIYGFLLSDITITHASKGLVRARLPLTQNHVNSKGGLHGSVSATLVDWVGGLAISSWDLREKNGVSTDIHVTYVSSAKEGDVIEVEGRANKVGGTLAFTSVVISKVVDGAAGPVVATGNHTKFVKV</sequence>
<protein>
    <recommendedName>
        <fullName evidence="3">Thioesterase domain-containing protein</fullName>
    </recommendedName>
</protein>
<dbReference type="Pfam" id="PF03061">
    <property type="entry name" value="4HBT"/>
    <property type="match status" value="1"/>
</dbReference>
<dbReference type="GeneID" id="54293807"/>
<organism evidence="4 5">
    <name type="scientific">Aplosporella prunicola CBS 121167</name>
    <dbReference type="NCBI Taxonomy" id="1176127"/>
    <lineage>
        <taxon>Eukaryota</taxon>
        <taxon>Fungi</taxon>
        <taxon>Dikarya</taxon>
        <taxon>Ascomycota</taxon>
        <taxon>Pezizomycotina</taxon>
        <taxon>Dothideomycetes</taxon>
        <taxon>Dothideomycetes incertae sedis</taxon>
        <taxon>Botryosphaeriales</taxon>
        <taxon>Aplosporellaceae</taxon>
        <taxon>Aplosporella</taxon>
    </lineage>
</organism>
<dbReference type="OrthoDB" id="46529at2759"/>
<proteinExistence type="inferred from homology"/>
<accession>A0A6A6BW65</accession>
<evidence type="ECO:0000313" key="4">
    <source>
        <dbReference type="EMBL" id="KAF2147545.1"/>
    </source>
</evidence>
<dbReference type="Gene3D" id="3.10.129.10">
    <property type="entry name" value="Hotdog Thioesterase"/>
    <property type="match status" value="1"/>
</dbReference>
<dbReference type="EMBL" id="ML995474">
    <property type="protein sequence ID" value="KAF2147545.1"/>
    <property type="molecule type" value="Genomic_DNA"/>
</dbReference>
<evidence type="ECO:0000256" key="2">
    <source>
        <dbReference type="ARBA" id="ARBA00022801"/>
    </source>
</evidence>
<dbReference type="FunFam" id="3.10.129.10:FF:000033">
    <property type="entry name" value="acyl-coenzyme A thioesterase 13"/>
    <property type="match status" value="1"/>
</dbReference>
<dbReference type="PANTHER" id="PTHR21660">
    <property type="entry name" value="THIOESTERASE SUPERFAMILY MEMBER-RELATED"/>
    <property type="match status" value="1"/>
</dbReference>
<dbReference type="SUPFAM" id="SSF54637">
    <property type="entry name" value="Thioesterase/thiol ester dehydrase-isomerase"/>
    <property type="match status" value="1"/>
</dbReference>
<dbReference type="Proteomes" id="UP000799438">
    <property type="component" value="Unassembled WGS sequence"/>
</dbReference>